<keyword evidence="2" id="KW-1185">Reference proteome</keyword>
<dbReference type="KEGG" id="ovi:T265_04660"/>
<gene>
    <name evidence="1" type="ORF">T265_04660</name>
</gene>
<dbReference type="Proteomes" id="UP000054324">
    <property type="component" value="Unassembled WGS sequence"/>
</dbReference>
<dbReference type="CTD" id="20318842"/>
<dbReference type="GeneID" id="20318842"/>
<evidence type="ECO:0000313" key="2">
    <source>
        <dbReference type="Proteomes" id="UP000054324"/>
    </source>
</evidence>
<reference evidence="1 2" key="1">
    <citation type="submission" date="2013-11" db="EMBL/GenBank/DDBJ databases">
        <title>Opisthorchis viverrini - life in the bile duct.</title>
        <authorList>
            <person name="Young N.D."/>
            <person name="Nagarajan N."/>
            <person name="Lin S.J."/>
            <person name="Korhonen P.K."/>
            <person name="Jex A.R."/>
            <person name="Hall R.S."/>
            <person name="Safavi-Hemami H."/>
            <person name="Kaewkong W."/>
            <person name="Bertrand D."/>
            <person name="Gao S."/>
            <person name="Seet Q."/>
            <person name="Wongkham S."/>
            <person name="Teh B.T."/>
            <person name="Wongkham C."/>
            <person name="Intapan P.M."/>
            <person name="Maleewong W."/>
            <person name="Yang X."/>
            <person name="Hu M."/>
            <person name="Wang Z."/>
            <person name="Hofmann A."/>
            <person name="Sternberg P.W."/>
            <person name="Tan P."/>
            <person name="Wang J."/>
            <person name="Gasser R.B."/>
        </authorList>
    </citation>
    <scope>NUCLEOTIDE SEQUENCE [LARGE SCALE GENOMIC DNA]</scope>
</reference>
<accession>A0A075AG94</accession>
<dbReference type="EMBL" id="KL596697">
    <property type="protein sequence ID" value="KER28524.1"/>
    <property type="molecule type" value="Genomic_DNA"/>
</dbReference>
<dbReference type="RefSeq" id="XP_009167715.1">
    <property type="nucleotide sequence ID" value="XM_009169451.1"/>
</dbReference>
<organism evidence="1 2">
    <name type="scientific">Opisthorchis viverrini</name>
    <name type="common">Southeast Asian liver fluke</name>
    <dbReference type="NCBI Taxonomy" id="6198"/>
    <lineage>
        <taxon>Eukaryota</taxon>
        <taxon>Metazoa</taxon>
        <taxon>Spiralia</taxon>
        <taxon>Lophotrochozoa</taxon>
        <taxon>Platyhelminthes</taxon>
        <taxon>Trematoda</taxon>
        <taxon>Digenea</taxon>
        <taxon>Opisthorchiida</taxon>
        <taxon>Opisthorchiata</taxon>
        <taxon>Opisthorchiidae</taxon>
        <taxon>Opisthorchis</taxon>
    </lineage>
</organism>
<evidence type="ECO:0000313" key="1">
    <source>
        <dbReference type="EMBL" id="KER28524.1"/>
    </source>
</evidence>
<protein>
    <submittedName>
        <fullName evidence="1">Uncharacterized protein</fullName>
    </submittedName>
</protein>
<name>A0A075AG94_OPIVI</name>
<sequence length="116" mass="12928">MNSAASCEKPLTEALTASGGWVACTGFTRHVIESTVEALVAKTTSGRVGLKRLYVINICFQHSDKHQNDIHTSSPDGLCISAVWMSIEYEGLPFLSWEWKQVTEEERLPEYMPVPI</sequence>
<proteinExistence type="predicted"/>
<dbReference type="AlphaFoldDB" id="A0A075AG94"/>